<organism evidence="2 3">
    <name type="scientific">Mesorhabditis belari</name>
    <dbReference type="NCBI Taxonomy" id="2138241"/>
    <lineage>
        <taxon>Eukaryota</taxon>
        <taxon>Metazoa</taxon>
        <taxon>Ecdysozoa</taxon>
        <taxon>Nematoda</taxon>
        <taxon>Chromadorea</taxon>
        <taxon>Rhabditida</taxon>
        <taxon>Rhabditina</taxon>
        <taxon>Rhabditomorpha</taxon>
        <taxon>Rhabditoidea</taxon>
        <taxon>Rhabditidae</taxon>
        <taxon>Mesorhabditinae</taxon>
        <taxon>Mesorhabditis</taxon>
    </lineage>
</organism>
<feature type="region of interest" description="Disordered" evidence="1">
    <location>
        <begin position="196"/>
        <end position="274"/>
    </location>
</feature>
<dbReference type="Proteomes" id="UP000887575">
    <property type="component" value="Unassembled WGS sequence"/>
</dbReference>
<evidence type="ECO:0000313" key="2">
    <source>
        <dbReference type="Proteomes" id="UP000887575"/>
    </source>
</evidence>
<feature type="region of interest" description="Disordered" evidence="1">
    <location>
        <begin position="1"/>
        <end position="181"/>
    </location>
</feature>
<keyword evidence="2" id="KW-1185">Reference proteome</keyword>
<proteinExistence type="predicted"/>
<sequence>MEKENFNITRKRKTPERNERAAAGGGTTPPPKAKKQNKPSTTFGLTAIAPVFSQPTTPPSKVQKTSGKEVKKRLRASSAEGKKNRSGKKTNHKSQPPKPPKQSPLPAARKRKSVEKKPEIDQKPAKIEQKDYASLPPGMKPSDFKRPEGAGTDFVLDLGPPNKSPLKSPAPPPKELRINPSEPHRVKALEVEGGKNFATLPEGTKPTDFAQPTEAGTGFVFDMTPSEKKIENKAEKRPSTTHLQQKDRSTTPLRTATASTSQEQKPHTSGNVPKKMNALEVEGGKNMASLPQGSKPEDFAQPTEAGTGFVLDLTPAPVKQEMALKTAYHAVILKPIVAAPPMSQIHQRLLKTKTTEKTLPQNSSGFNGILSITIGQILHLIFK</sequence>
<accession>A0AAF3ESJ5</accession>
<dbReference type="WBParaSite" id="MBELARI_LOCUS17107">
    <property type="protein sequence ID" value="MBELARI_LOCUS17107"/>
    <property type="gene ID" value="MBELARI_LOCUS17107"/>
</dbReference>
<evidence type="ECO:0000256" key="1">
    <source>
        <dbReference type="SAM" id="MobiDB-lite"/>
    </source>
</evidence>
<feature type="compositionally biased region" description="Polar residues" evidence="1">
    <location>
        <begin position="53"/>
        <end position="65"/>
    </location>
</feature>
<reference evidence="3" key="1">
    <citation type="submission" date="2024-02" db="UniProtKB">
        <authorList>
            <consortium name="WormBaseParasite"/>
        </authorList>
    </citation>
    <scope>IDENTIFICATION</scope>
</reference>
<name>A0AAF3ESJ5_9BILA</name>
<feature type="compositionally biased region" description="Polar residues" evidence="1">
    <location>
        <begin position="250"/>
        <end position="271"/>
    </location>
</feature>
<dbReference type="AlphaFoldDB" id="A0AAF3ESJ5"/>
<feature type="compositionally biased region" description="Basic and acidic residues" evidence="1">
    <location>
        <begin position="225"/>
        <end position="249"/>
    </location>
</feature>
<feature type="compositionally biased region" description="Basic and acidic residues" evidence="1">
    <location>
        <begin position="115"/>
        <end position="131"/>
    </location>
</feature>
<evidence type="ECO:0000313" key="3">
    <source>
        <dbReference type="WBParaSite" id="MBELARI_LOCUS17107"/>
    </source>
</evidence>
<protein>
    <submittedName>
        <fullName evidence="3">Uncharacterized protein</fullName>
    </submittedName>
</protein>